<dbReference type="InterPro" id="IPR050489">
    <property type="entry name" value="Tyr-tRNA_synthase"/>
</dbReference>
<dbReference type="InterPro" id="IPR014729">
    <property type="entry name" value="Rossmann-like_a/b/a_fold"/>
</dbReference>
<keyword evidence="4 11" id="KW-0436">Ligase</keyword>
<evidence type="ECO:0000256" key="1">
    <source>
        <dbReference type="ARBA" id="ARBA00002025"/>
    </source>
</evidence>
<evidence type="ECO:0000256" key="4">
    <source>
        <dbReference type="ARBA" id="ARBA00022598"/>
    </source>
</evidence>
<dbReference type="NCBIfam" id="NF006330">
    <property type="entry name" value="PRK08560.1"/>
    <property type="match status" value="1"/>
</dbReference>
<evidence type="ECO:0000256" key="11">
    <source>
        <dbReference type="RuleBase" id="RU363036"/>
    </source>
</evidence>
<dbReference type="SUPFAM" id="SSF52374">
    <property type="entry name" value="Nucleotidylyl transferase"/>
    <property type="match status" value="1"/>
</dbReference>
<dbReference type="PANTHER" id="PTHR46264">
    <property type="entry name" value="TYROSINE-TRNA LIGASE"/>
    <property type="match status" value="1"/>
</dbReference>
<evidence type="ECO:0000313" key="13">
    <source>
        <dbReference type="Proteomes" id="UP000722459"/>
    </source>
</evidence>
<reference evidence="12" key="1">
    <citation type="journal article" date="2021" name="ISME J.">
        <title>Mercury methylation by metabolically versatile and cosmopolitan marine bacteria.</title>
        <authorList>
            <person name="Lin H."/>
            <person name="Ascher D.B."/>
            <person name="Myung Y."/>
            <person name="Lamborg C.H."/>
            <person name="Hallam S.J."/>
            <person name="Gionfriddo C.M."/>
            <person name="Holt K.E."/>
            <person name="Moreau J.W."/>
        </authorList>
    </citation>
    <scope>NUCLEOTIDE SEQUENCE</scope>
    <source>
        <strain evidence="12">SI075_bin30</strain>
    </source>
</reference>
<evidence type="ECO:0000256" key="6">
    <source>
        <dbReference type="ARBA" id="ARBA00022840"/>
    </source>
</evidence>
<dbReference type="GO" id="GO:0006437">
    <property type="term" value="P:tyrosyl-tRNA aminoacylation"/>
    <property type="evidence" value="ECO:0007669"/>
    <property type="project" value="TreeGrafter"/>
</dbReference>
<keyword evidence="8 11" id="KW-0030">Aminoacyl-tRNA synthetase</keyword>
<dbReference type="PIRSF" id="PIRSF006588">
    <property type="entry name" value="TyrRS_arch_euk"/>
    <property type="match status" value="1"/>
</dbReference>
<dbReference type="EC" id="6.1.1.1" evidence="3"/>
<dbReference type="EMBL" id="JABJNZ010000015">
    <property type="protein sequence ID" value="MBT4870105.1"/>
    <property type="molecule type" value="Genomic_DNA"/>
</dbReference>
<comment type="similarity">
    <text evidence="2 11">Belongs to the class-I aminoacyl-tRNA synthetase family.</text>
</comment>
<evidence type="ECO:0000313" key="12">
    <source>
        <dbReference type="EMBL" id="MBT4870105.1"/>
    </source>
</evidence>
<gene>
    <name evidence="12" type="ORF">HON47_00840</name>
</gene>
<keyword evidence="7 11" id="KW-0648">Protein biosynthesis</keyword>
<dbReference type="InterPro" id="IPR023617">
    <property type="entry name" value="Tyr-tRNA-ligase_arc/euk-type"/>
</dbReference>
<keyword evidence="6 11" id="KW-0067">ATP-binding</keyword>
<comment type="caution">
    <text evidence="12">The sequence shown here is derived from an EMBL/GenBank/DDBJ whole genome shotgun (WGS) entry which is preliminary data.</text>
</comment>
<evidence type="ECO:0000256" key="3">
    <source>
        <dbReference type="ARBA" id="ARBA00013160"/>
    </source>
</evidence>
<evidence type="ECO:0000256" key="7">
    <source>
        <dbReference type="ARBA" id="ARBA00022917"/>
    </source>
</evidence>
<dbReference type="GO" id="GO:0005524">
    <property type="term" value="F:ATP binding"/>
    <property type="evidence" value="ECO:0007669"/>
    <property type="project" value="UniProtKB-KW"/>
</dbReference>
<keyword evidence="5 11" id="KW-0547">Nucleotide-binding</keyword>
<protein>
    <recommendedName>
        <fullName evidence="3">tyrosine--tRNA ligase</fullName>
        <ecNumber evidence="3">6.1.1.1</ecNumber>
    </recommendedName>
    <alternativeName>
        <fullName evidence="9">Tyrosyl-tRNA synthetase</fullName>
    </alternativeName>
</protein>
<dbReference type="Gene3D" id="3.40.50.620">
    <property type="entry name" value="HUPs"/>
    <property type="match status" value="2"/>
</dbReference>
<evidence type="ECO:0000256" key="5">
    <source>
        <dbReference type="ARBA" id="ARBA00022741"/>
    </source>
</evidence>
<proteinExistence type="inferred from homology"/>
<name>A0A8T5GDR4_9ARCH</name>
<evidence type="ECO:0000256" key="9">
    <source>
        <dbReference type="ARBA" id="ARBA00033323"/>
    </source>
</evidence>
<evidence type="ECO:0000256" key="8">
    <source>
        <dbReference type="ARBA" id="ARBA00023146"/>
    </source>
</evidence>
<comment type="function">
    <text evidence="1">Catalyzes the attachment of tyrosine to tRNA(Tyr) in a two-step reaction: tyrosine is first activated by ATP to form Tyr-AMP and then transferred to the acceptor end of tRNA(Tyr).</text>
</comment>
<organism evidence="12 13">
    <name type="scientific">Candidatus Iainarchaeum sp</name>
    <dbReference type="NCBI Taxonomy" id="3101447"/>
    <lineage>
        <taxon>Archaea</taxon>
        <taxon>Candidatus Iainarchaeota</taxon>
        <taxon>Candidatus Iainarchaeia</taxon>
        <taxon>Candidatus Iainarchaeales</taxon>
        <taxon>Candidatus Iainarchaeaceae</taxon>
        <taxon>Candidatus Iainarchaeum</taxon>
    </lineage>
</organism>
<accession>A0A8T5GDR4</accession>
<dbReference type="PANTHER" id="PTHR46264:SF4">
    <property type="entry name" value="TYROSINE--TRNA LIGASE, CYTOPLASMIC"/>
    <property type="match status" value="1"/>
</dbReference>
<dbReference type="GO" id="GO:0005737">
    <property type="term" value="C:cytoplasm"/>
    <property type="evidence" value="ECO:0007669"/>
    <property type="project" value="TreeGrafter"/>
</dbReference>
<dbReference type="FunFam" id="3.40.50.620:FF:000085">
    <property type="entry name" value="Tyrosine--tRNA ligase 1 cytoplasmic"/>
    <property type="match status" value="1"/>
</dbReference>
<dbReference type="AlphaFoldDB" id="A0A8T5GDR4"/>
<dbReference type="Proteomes" id="UP000722459">
    <property type="component" value="Unassembled WGS sequence"/>
</dbReference>
<dbReference type="InterPro" id="IPR002305">
    <property type="entry name" value="aa-tRNA-synth_Ic"/>
</dbReference>
<sequence>MDIEKRMALVKEVGEEILTEEELRTLLETKKNPIAYDGFEPSGQMHIAQGVLRAININKMIDAGFTFKMWVADWFAWANNKLGGNLENIQVAGEYLIEIWKTTGMNLDKVKFVWANDAMGDPEYWKIVMNVATKNSLARITRCSQIMGRTQKDALKASQIFYPCMQCADIFYLNADATQLGMDQRKVNVLAREVGEKLGYYKPVVISNHMIAGLKEVKTESEGAERAIAKKMSKSNPDSAIFMTDTTKDIQRKISKAFCPEKIALENPILEYNKYMVFERFDSVKIERPDKFGGDVLYKTYAEMESDFTTGKLHPMDLKTATASYIDKLIEPTRKHFEKNTKAKDLLEQVQSFQITR</sequence>
<dbReference type="Pfam" id="PF00579">
    <property type="entry name" value="tRNA-synt_1b"/>
    <property type="match status" value="1"/>
</dbReference>
<evidence type="ECO:0000256" key="2">
    <source>
        <dbReference type="ARBA" id="ARBA00005594"/>
    </source>
</evidence>
<comment type="catalytic activity">
    <reaction evidence="10">
        <text>tRNA(Tyr) + L-tyrosine + ATP = L-tyrosyl-tRNA(Tyr) + AMP + diphosphate + H(+)</text>
        <dbReference type="Rhea" id="RHEA:10220"/>
        <dbReference type="Rhea" id="RHEA-COMP:9706"/>
        <dbReference type="Rhea" id="RHEA-COMP:9707"/>
        <dbReference type="ChEBI" id="CHEBI:15378"/>
        <dbReference type="ChEBI" id="CHEBI:30616"/>
        <dbReference type="ChEBI" id="CHEBI:33019"/>
        <dbReference type="ChEBI" id="CHEBI:58315"/>
        <dbReference type="ChEBI" id="CHEBI:78442"/>
        <dbReference type="ChEBI" id="CHEBI:78536"/>
        <dbReference type="ChEBI" id="CHEBI:456215"/>
        <dbReference type="EC" id="6.1.1.1"/>
    </reaction>
</comment>
<dbReference type="GO" id="GO:0004831">
    <property type="term" value="F:tyrosine-tRNA ligase activity"/>
    <property type="evidence" value="ECO:0007669"/>
    <property type="project" value="UniProtKB-EC"/>
</dbReference>
<evidence type="ECO:0000256" key="10">
    <source>
        <dbReference type="ARBA" id="ARBA00048248"/>
    </source>
</evidence>